<dbReference type="InterPro" id="IPR017853">
    <property type="entry name" value="GH"/>
</dbReference>
<dbReference type="AlphaFoldDB" id="A0A4Q5JCJ4"/>
<organism evidence="3 4">
    <name type="scientific">Nocardioides iriomotensis</name>
    <dbReference type="NCBI Taxonomy" id="715784"/>
    <lineage>
        <taxon>Bacteria</taxon>
        <taxon>Bacillati</taxon>
        <taxon>Actinomycetota</taxon>
        <taxon>Actinomycetes</taxon>
        <taxon>Propionibacteriales</taxon>
        <taxon>Nocardioidaceae</taxon>
        <taxon>Nocardioides</taxon>
    </lineage>
</organism>
<gene>
    <name evidence="3" type="ORF">ETU37_00455</name>
</gene>
<keyword evidence="1" id="KW-0732">Signal</keyword>
<sequence>MPGVARHVRFVLVLLIAPLLVPFAPASGAPVLFDPDADVDYQLSGGYDVAAGIVVRDRTDEPAPGAYNLCYVNAFQTQPGALSWWRREHPGLLLRERGRLVRDPGWPDEALLDTRTAAKRTRIAAVLDRWVAGCARDGFDAVEPDNLDSFTRSEGLLRRRQNLALATLVVRAGHRHGLAVAQKNLAELPAATARAVGFDLAVAEDCQVYDECGRYRAAYGRAVLEVEYADDGRAAFREACALRGPVWPIVLRDRDLRLPDQKGYRRDAC</sequence>
<dbReference type="InterPro" id="IPR004352">
    <property type="entry name" value="GH114_TIM-barrel"/>
</dbReference>
<dbReference type="SUPFAM" id="SSF51445">
    <property type="entry name" value="(Trans)glycosidases"/>
    <property type="match status" value="1"/>
</dbReference>
<dbReference type="OrthoDB" id="319933at2"/>
<keyword evidence="4" id="KW-1185">Reference proteome</keyword>
<feature type="signal peptide" evidence="1">
    <location>
        <begin position="1"/>
        <end position="26"/>
    </location>
</feature>
<dbReference type="EMBL" id="SDPU01000001">
    <property type="protein sequence ID" value="RYU15625.1"/>
    <property type="molecule type" value="Genomic_DNA"/>
</dbReference>
<dbReference type="Proteomes" id="UP000291189">
    <property type="component" value="Unassembled WGS sequence"/>
</dbReference>
<reference evidence="3 4" key="1">
    <citation type="submission" date="2019-01" db="EMBL/GenBank/DDBJ databases">
        <title>Nocardioides guangzhouensis sp. nov., an actinobacterium isolated from soil.</title>
        <authorList>
            <person name="Fu Y."/>
            <person name="Cai Y."/>
            <person name="Lin Z."/>
            <person name="Chen P."/>
        </authorList>
    </citation>
    <scope>NUCLEOTIDE SEQUENCE [LARGE SCALE GENOMIC DNA]</scope>
    <source>
        <strain evidence="3 4">NBRC 105384</strain>
    </source>
</reference>
<evidence type="ECO:0000313" key="4">
    <source>
        <dbReference type="Proteomes" id="UP000291189"/>
    </source>
</evidence>
<dbReference type="PANTHER" id="PTHR35273:SF2">
    <property type="entry name" value="ALPHA-GALACTOSIDASE"/>
    <property type="match status" value="1"/>
</dbReference>
<dbReference type="PANTHER" id="PTHR35273">
    <property type="entry name" value="ALPHA-1,4 POLYGALACTOSAMINIDASE, PUTATIVE (AFU_ORTHOLOGUE AFUA_3G07890)-RELATED"/>
    <property type="match status" value="1"/>
</dbReference>
<dbReference type="InterPro" id="IPR013785">
    <property type="entry name" value="Aldolase_TIM"/>
</dbReference>
<protein>
    <recommendedName>
        <fullName evidence="2">Glycoside-hydrolase family GH114 TIM-barrel domain-containing protein</fullName>
    </recommendedName>
</protein>
<evidence type="ECO:0000313" key="3">
    <source>
        <dbReference type="EMBL" id="RYU15625.1"/>
    </source>
</evidence>
<evidence type="ECO:0000259" key="2">
    <source>
        <dbReference type="Pfam" id="PF03537"/>
    </source>
</evidence>
<feature type="domain" description="Glycoside-hydrolase family GH114 TIM-barrel" evidence="2">
    <location>
        <begin position="40"/>
        <end position="256"/>
    </location>
</feature>
<dbReference type="Gene3D" id="3.20.20.70">
    <property type="entry name" value="Aldolase class I"/>
    <property type="match status" value="1"/>
</dbReference>
<feature type="chain" id="PRO_5020449128" description="Glycoside-hydrolase family GH114 TIM-barrel domain-containing protein" evidence="1">
    <location>
        <begin position="27"/>
        <end position="269"/>
    </location>
</feature>
<dbReference type="Pfam" id="PF03537">
    <property type="entry name" value="Glyco_hydro_114"/>
    <property type="match status" value="1"/>
</dbReference>
<name>A0A4Q5JCJ4_9ACTN</name>
<proteinExistence type="predicted"/>
<accession>A0A4Q5JCJ4</accession>
<comment type="caution">
    <text evidence="3">The sequence shown here is derived from an EMBL/GenBank/DDBJ whole genome shotgun (WGS) entry which is preliminary data.</text>
</comment>
<evidence type="ECO:0000256" key="1">
    <source>
        <dbReference type="SAM" id="SignalP"/>
    </source>
</evidence>